<evidence type="ECO:0008006" key="4">
    <source>
        <dbReference type="Google" id="ProtNLM"/>
    </source>
</evidence>
<dbReference type="Gene3D" id="2.60.120.260">
    <property type="entry name" value="Galactose-binding domain-like"/>
    <property type="match status" value="1"/>
</dbReference>
<dbReference type="SUPFAM" id="SSF49785">
    <property type="entry name" value="Galactose-binding domain-like"/>
    <property type="match status" value="1"/>
</dbReference>
<gene>
    <name evidence="2" type="ORF">NSK_003481</name>
</gene>
<organism evidence="2 3">
    <name type="scientific">Nannochloropsis salina CCMP1776</name>
    <dbReference type="NCBI Taxonomy" id="1027361"/>
    <lineage>
        <taxon>Eukaryota</taxon>
        <taxon>Sar</taxon>
        <taxon>Stramenopiles</taxon>
        <taxon>Ochrophyta</taxon>
        <taxon>Eustigmatophyceae</taxon>
        <taxon>Eustigmatales</taxon>
        <taxon>Monodopsidaceae</taxon>
        <taxon>Microchloropsis</taxon>
        <taxon>Microchloropsis salina</taxon>
    </lineage>
</organism>
<dbReference type="OrthoDB" id="10052260at2759"/>
<dbReference type="Proteomes" id="UP000355283">
    <property type="component" value="Unassembled WGS sequence"/>
</dbReference>
<evidence type="ECO:0000313" key="3">
    <source>
        <dbReference type="Proteomes" id="UP000355283"/>
    </source>
</evidence>
<feature type="compositionally biased region" description="Low complexity" evidence="1">
    <location>
        <begin position="94"/>
        <end position="108"/>
    </location>
</feature>
<evidence type="ECO:0000256" key="1">
    <source>
        <dbReference type="SAM" id="MobiDB-lite"/>
    </source>
</evidence>
<reference evidence="2 3" key="1">
    <citation type="submission" date="2019-01" db="EMBL/GenBank/DDBJ databases">
        <title>Nuclear Genome Assembly of the Microalgal Biofuel strain Nannochloropsis salina CCMP1776.</title>
        <authorList>
            <person name="Hovde B."/>
        </authorList>
    </citation>
    <scope>NUCLEOTIDE SEQUENCE [LARGE SCALE GENOMIC DNA]</scope>
    <source>
        <strain evidence="2 3">CCMP1776</strain>
    </source>
</reference>
<dbReference type="AlphaFoldDB" id="A0A4D9D3V2"/>
<feature type="compositionally biased region" description="Polar residues" evidence="1">
    <location>
        <begin position="123"/>
        <end position="137"/>
    </location>
</feature>
<feature type="region of interest" description="Disordered" evidence="1">
    <location>
        <begin position="173"/>
        <end position="199"/>
    </location>
</feature>
<feature type="region of interest" description="Disordered" evidence="1">
    <location>
        <begin position="91"/>
        <end position="137"/>
    </location>
</feature>
<name>A0A4D9D3V2_9STRA</name>
<protein>
    <recommendedName>
        <fullName evidence="4">DOC domain-containing protein</fullName>
    </recommendedName>
</protein>
<keyword evidence="3" id="KW-1185">Reference proteome</keyword>
<accession>A0A4D9D3V2</accession>
<comment type="caution">
    <text evidence="2">The sequence shown here is derived from an EMBL/GenBank/DDBJ whole genome shotgun (WGS) entry which is preliminary data.</text>
</comment>
<dbReference type="InterPro" id="IPR008979">
    <property type="entry name" value="Galactose-bd-like_sf"/>
</dbReference>
<dbReference type="EMBL" id="SDOX01000016">
    <property type="protein sequence ID" value="TFJ85057.1"/>
    <property type="molecule type" value="Genomic_DNA"/>
</dbReference>
<evidence type="ECO:0000313" key="2">
    <source>
        <dbReference type="EMBL" id="TFJ85057.1"/>
    </source>
</evidence>
<proteinExistence type="predicted"/>
<sequence length="241" mass="26706">MAFTDLSAPSTKTKVKVSSVLHRNVREFGAAHIFDSSSDSCWNSDQGTPQWIVLRFLRPVLVCRLLLMFQGGFAGKEMQVRVTFHTPPLPRAPLPASSPIAPSADAAATPCEHEHTSPPPSKPRTSVVNGRESSTTLQMKSRPMLVATFYPDDDNKLQSFELTAAIRAAAQEREASVRGAERDEDIRTHHHDRGPEEGEEGFDCMCKVVEMKLTFNGSSDFYGRVTLYRLAVWGLEEDQAT</sequence>
<feature type="compositionally biased region" description="Basic and acidic residues" evidence="1">
    <location>
        <begin position="173"/>
        <end position="187"/>
    </location>
</feature>